<keyword evidence="1" id="KW-0812">Transmembrane</keyword>
<organism evidence="2 3">
    <name type="scientific">Candidatus Brachybacterium merdavium</name>
    <dbReference type="NCBI Taxonomy" id="2838513"/>
    <lineage>
        <taxon>Bacteria</taxon>
        <taxon>Bacillati</taxon>
        <taxon>Actinomycetota</taxon>
        <taxon>Actinomycetes</taxon>
        <taxon>Micrococcales</taxon>
        <taxon>Dermabacteraceae</taxon>
        <taxon>Brachybacterium</taxon>
    </lineage>
</organism>
<reference evidence="2" key="2">
    <citation type="submission" date="2021-04" db="EMBL/GenBank/DDBJ databases">
        <authorList>
            <person name="Gilroy R."/>
        </authorList>
    </citation>
    <scope>NUCLEOTIDE SEQUENCE</scope>
    <source>
        <strain evidence="2">ChiHjej13B12-24818</strain>
    </source>
</reference>
<dbReference type="AlphaFoldDB" id="A0A9D2LG16"/>
<protein>
    <submittedName>
        <fullName evidence="2">ABC transporter permease</fullName>
    </submittedName>
</protein>
<reference evidence="2" key="1">
    <citation type="journal article" date="2021" name="PeerJ">
        <title>Extensive microbial diversity within the chicken gut microbiome revealed by metagenomics and culture.</title>
        <authorList>
            <person name="Gilroy R."/>
            <person name="Ravi A."/>
            <person name="Getino M."/>
            <person name="Pursley I."/>
            <person name="Horton D.L."/>
            <person name="Alikhan N.F."/>
            <person name="Baker D."/>
            <person name="Gharbi K."/>
            <person name="Hall N."/>
            <person name="Watson M."/>
            <person name="Adriaenssens E.M."/>
            <person name="Foster-Nyarko E."/>
            <person name="Jarju S."/>
            <person name="Secka A."/>
            <person name="Antonio M."/>
            <person name="Oren A."/>
            <person name="Chaudhuri R.R."/>
            <person name="La Ragione R."/>
            <person name="Hildebrand F."/>
            <person name="Pallen M.J."/>
        </authorList>
    </citation>
    <scope>NUCLEOTIDE SEQUENCE</scope>
    <source>
        <strain evidence="2">ChiHjej13B12-24818</strain>
    </source>
</reference>
<dbReference type="Proteomes" id="UP000823823">
    <property type="component" value="Unassembled WGS sequence"/>
</dbReference>
<keyword evidence="1" id="KW-1133">Transmembrane helix</keyword>
<feature type="transmembrane region" description="Helical" evidence="1">
    <location>
        <begin position="108"/>
        <end position="141"/>
    </location>
</feature>
<keyword evidence="1" id="KW-0472">Membrane</keyword>
<feature type="transmembrane region" description="Helical" evidence="1">
    <location>
        <begin position="66"/>
        <end position="87"/>
    </location>
</feature>
<proteinExistence type="predicted"/>
<feature type="transmembrane region" description="Helical" evidence="1">
    <location>
        <begin position="224"/>
        <end position="243"/>
    </location>
</feature>
<sequence length="250" mass="24990">MRAALRVEMQKLVRSLVGTVTSLTLVLGTVSLLAGITAGVRAGQEELVAQVGPAGTATWDGLLLAATQIISAGGLLGAGVLASWLMAREFGDGTISALFALPVGLGRIAAAKLLVLGLWAMVVSLSLGAAVLALGVMLGYGAPDDEAWVALCRQVLLVLSSALLATPAAWAATLGRSLLAGVGATVGLLVVAQVGALTGAGPWIPFAAPALWAMTGGAEVSAAQLSLSVMTGLLFAALTVVACSRLQLNR</sequence>
<accession>A0A9D2LG16</accession>
<dbReference type="Pfam" id="PF12730">
    <property type="entry name" value="ABC2_membrane_4"/>
    <property type="match status" value="1"/>
</dbReference>
<evidence type="ECO:0000313" key="2">
    <source>
        <dbReference type="EMBL" id="HJB11906.1"/>
    </source>
</evidence>
<gene>
    <name evidence="2" type="ORF">H9786_15515</name>
</gene>
<comment type="caution">
    <text evidence="2">The sequence shown here is derived from an EMBL/GenBank/DDBJ whole genome shotgun (WGS) entry which is preliminary data.</text>
</comment>
<name>A0A9D2LG16_9MICO</name>
<feature type="transmembrane region" description="Helical" evidence="1">
    <location>
        <begin position="147"/>
        <end position="166"/>
    </location>
</feature>
<dbReference type="EMBL" id="DWZH01000128">
    <property type="protein sequence ID" value="HJB11906.1"/>
    <property type="molecule type" value="Genomic_DNA"/>
</dbReference>
<evidence type="ECO:0000256" key="1">
    <source>
        <dbReference type="SAM" id="Phobius"/>
    </source>
</evidence>
<feature type="transmembrane region" description="Helical" evidence="1">
    <location>
        <begin position="178"/>
        <end position="204"/>
    </location>
</feature>
<evidence type="ECO:0000313" key="3">
    <source>
        <dbReference type="Proteomes" id="UP000823823"/>
    </source>
</evidence>